<organism evidence="2 3">
    <name type="scientific">Mycobacteroides abscessus</name>
    <dbReference type="NCBI Taxonomy" id="36809"/>
    <lineage>
        <taxon>Bacteria</taxon>
        <taxon>Bacillati</taxon>
        <taxon>Actinomycetota</taxon>
        <taxon>Actinomycetes</taxon>
        <taxon>Mycobacteriales</taxon>
        <taxon>Mycobacteriaceae</taxon>
        <taxon>Mycobacteroides</taxon>
    </lineage>
</organism>
<protein>
    <submittedName>
        <fullName evidence="2">Uncharacterized protein</fullName>
    </submittedName>
</protein>
<gene>
    <name evidence="2" type="ORF">ERS075579_04625</name>
</gene>
<evidence type="ECO:0000313" key="3">
    <source>
        <dbReference type="Proteomes" id="UP000045782"/>
    </source>
</evidence>
<feature type="region of interest" description="Disordered" evidence="1">
    <location>
        <begin position="1"/>
        <end position="51"/>
    </location>
</feature>
<evidence type="ECO:0000256" key="1">
    <source>
        <dbReference type="SAM" id="MobiDB-lite"/>
    </source>
</evidence>
<name>A0A0U0ZUQ9_9MYCO</name>
<dbReference type="Proteomes" id="UP000045782">
    <property type="component" value="Unassembled WGS sequence"/>
</dbReference>
<evidence type="ECO:0000313" key="2">
    <source>
        <dbReference type="EMBL" id="CPV69662.1"/>
    </source>
</evidence>
<dbReference type="EMBL" id="CSWP01000011">
    <property type="protein sequence ID" value="CPV69662.1"/>
    <property type="molecule type" value="Genomic_DNA"/>
</dbReference>
<feature type="compositionally biased region" description="Polar residues" evidence="1">
    <location>
        <begin position="1"/>
        <end position="24"/>
    </location>
</feature>
<sequence length="135" mass="13993">MTNWAKPTKSSGSHSGADNITPQKVNPKGMKNASYAMKNSNGPQATSASSGLRMKSCKIFCRVPSGSLKNSWICRMSLSKKLSLSFSAIPDSAACAWAAMPDISAAMRDISPPGAMIIGDGCVGVVAARAALETP</sequence>
<reference evidence="2 3" key="1">
    <citation type="submission" date="2015-03" db="EMBL/GenBank/DDBJ databases">
        <authorList>
            <person name="Murphy D."/>
        </authorList>
    </citation>
    <scope>NUCLEOTIDE SEQUENCE [LARGE SCALE GENOMIC DNA]</scope>
    <source>
        <strain evidence="2 3">PAP088</strain>
    </source>
</reference>
<dbReference type="AlphaFoldDB" id="A0A0U0ZUQ9"/>
<proteinExistence type="predicted"/>
<accession>A0A0U0ZUQ9</accession>
<feature type="compositionally biased region" description="Polar residues" evidence="1">
    <location>
        <begin position="37"/>
        <end position="50"/>
    </location>
</feature>